<dbReference type="SMART" id="SM00874">
    <property type="entry name" value="B5"/>
    <property type="match status" value="1"/>
</dbReference>
<dbReference type="CDD" id="cd02796">
    <property type="entry name" value="tRNA_bind_bactPheRS"/>
    <property type="match status" value="1"/>
</dbReference>
<dbReference type="PANTHER" id="PTHR10947">
    <property type="entry name" value="PHENYLALANYL-TRNA SYNTHETASE BETA CHAIN AND LEUCINE-RICH REPEAT-CONTAINING PROTEIN 47"/>
    <property type="match status" value="1"/>
</dbReference>
<dbReference type="InterPro" id="IPR005121">
    <property type="entry name" value="Fdx_antiC-bd"/>
</dbReference>
<keyword evidence="6 15" id="KW-0436">Ligase</keyword>
<dbReference type="SMART" id="SM00896">
    <property type="entry name" value="FDX-ACB"/>
    <property type="match status" value="1"/>
</dbReference>
<dbReference type="InterPro" id="IPR012340">
    <property type="entry name" value="NA-bd_OB-fold"/>
</dbReference>
<evidence type="ECO:0000313" key="20">
    <source>
        <dbReference type="EMBL" id="HGG92142.1"/>
    </source>
</evidence>
<gene>
    <name evidence="15" type="primary">pheT</name>
    <name evidence="20" type="ORF">ENR59_04235</name>
</gene>
<dbReference type="Pfam" id="PF03483">
    <property type="entry name" value="B3_4"/>
    <property type="match status" value="1"/>
</dbReference>
<keyword evidence="4 15" id="KW-0963">Cytoplasm</keyword>
<comment type="catalytic activity">
    <reaction evidence="14 15">
        <text>tRNA(Phe) + L-phenylalanine + ATP = L-phenylalanyl-tRNA(Phe) + AMP + diphosphate + H(+)</text>
        <dbReference type="Rhea" id="RHEA:19413"/>
        <dbReference type="Rhea" id="RHEA-COMP:9668"/>
        <dbReference type="Rhea" id="RHEA-COMP:9699"/>
        <dbReference type="ChEBI" id="CHEBI:15378"/>
        <dbReference type="ChEBI" id="CHEBI:30616"/>
        <dbReference type="ChEBI" id="CHEBI:33019"/>
        <dbReference type="ChEBI" id="CHEBI:58095"/>
        <dbReference type="ChEBI" id="CHEBI:78442"/>
        <dbReference type="ChEBI" id="CHEBI:78531"/>
        <dbReference type="ChEBI" id="CHEBI:456215"/>
        <dbReference type="EC" id="6.1.1.20"/>
    </reaction>
</comment>
<reference evidence="20" key="1">
    <citation type="journal article" date="2020" name="mSystems">
        <title>Genome- and Community-Level Interaction Insights into Carbon Utilization and Element Cycling Functions of Hydrothermarchaeota in Hydrothermal Sediment.</title>
        <authorList>
            <person name="Zhou Z."/>
            <person name="Liu Y."/>
            <person name="Xu W."/>
            <person name="Pan J."/>
            <person name="Luo Z.H."/>
            <person name="Li M."/>
        </authorList>
    </citation>
    <scope>NUCLEOTIDE SEQUENCE [LARGE SCALE GENOMIC DNA]</scope>
    <source>
        <strain evidence="20">SpSt-413</strain>
    </source>
</reference>
<dbReference type="SUPFAM" id="SSF55681">
    <property type="entry name" value="Class II aaRS and biotin synthetases"/>
    <property type="match status" value="1"/>
</dbReference>
<dbReference type="FunFam" id="3.50.40.10:FF:000001">
    <property type="entry name" value="Phenylalanine--tRNA ligase beta subunit"/>
    <property type="match status" value="1"/>
</dbReference>
<organism evidence="20">
    <name type="scientific">Fundidesulfovibrio putealis</name>
    <dbReference type="NCBI Taxonomy" id="270496"/>
    <lineage>
        <taxon>Bacteria</taxon>
        <taxon>Pseudomonadati</taxon>
        <taxon>Thermodesulfobacteriota</taxon>
        <taxon>Desulfovibrionia</taxon>
        <taxon>Desulfovibrionales</taxon>
        <taxon>Desulfovibrionaceae</taxon>
        <taxon>Fundidesulfovibrio</taxon>
    </lineage>
</organism>
<keyword evidence="10 15" id="KW-0460">Magnesium</keyword>
<dbReference type="InterPro" id="IPR041616">
    <property type="entry name" value="PheRS_beta_core"/>
</dbReference>
<dbReference type="Pfam" id="PF03484">
    <property type="entry name" value="B5"/>
    <property type="match status" value="1"/>
</dbReference>
<dbReference type="InterPro" id="IPR005146">
    <property type="entry name" value="B3/B4_tRNA-bd"/>
</dbReference>
<name>A0A7C4AGF4_9BACT</name>
<dbReference type="EMBL" id="DSRP01000292">
    <property type="protein sequence ID" value="HGG92142.1"/>
    <property type="molecule type" value="Genomic_DNA"/>
</dbReference>
<protein>
    <recommendedName>
        <fullName evidence="15">Phenylalanine--tRNA ligase beta subunit</fullName>
        <ecNumber evidence="15">6.1.1.20</ecNumber>
    </recommendedName>
    <alternativeName>
        <fullName evidence="15">Phenylalanyl-tRNA synthetase beta subunit</fullName>
        <shortName evidence="15">PheRS</shortName>
    </alternativeName>
</protein>
<dbReference type="SUPFAM" id="SSF50249">
    <property type="entry name" value="Nucleic acid-binding proteins"/>
    <property type="match status" value="1"/>
</dbReference>
<evidence type="ECO:0000256" key="12">
    <source>
        <dbReference type="ARBA" id="ARBA00022917"/>
    </source>
</evidence>
<proteinExistence type="inferred from homology"/>
<dbReference type="SUPFAM" id="SSF56037">
    <property type="entry name" value="PheT/TilS domain"/>
    <property type="match status" value="1"/>
</dbReference>
<dbReference type="Pfam" id="PF17759">
    <property type="entry name" value="tRNA_synthFbeta"/>
    <property type="match status" value="1"/>
</dbReference>
<dbReference type="GO" id="GO:0006432">
    <property type="term" value="P:phenylalanyl-tRNA aminoacylation"/>
    <property type="evidence" value="ECO:0007669"/>
    <property type="project" value="UniProtKB-UniRule"/>
</dbReference>
<dbReference type="AlphaFoldDB" id="A0A7C4AGF4"/>
<dbReference type="CDD" id="cd00769">
    <property type="entry name" value="PheRS_beta_core"/>
    <property type="match status" value="1"/>
</dbReference>
<evidence type="ECO:0000256" key="3">
    <source>
        <dbReference type="ARBA" id="ARBA00011209"/>
    </source>
</evidence>
<evidence type="ECO:0000256" key="2">
    <source>
        <dbReference type="ARBA" id="ARBA00008653"/>
    </source>
</evidence>
<keyword evidence="13 15" id="KW-0030">Aminoacyl-tRNA synthetase</keyword>
<evidence type="ECO:0000256" key="8">
    <source>
        <dbReference type="ARBA" id="ARBA00022741"/>
    </source>
</evidence>
<feature type="binding site" evidence="15">
    <location>
        <position position="464"/>
    </location>
    <ligand>
        <name>Mg(2+)</name>
        <dbReference type="ChEBI" id="CHEBI:18420"/>
        <note>shared with alpha subunit</note>
    </ligand>
</feature>
<dbReference type="GO" id="GO:0000287">
    <property type="term" value="F:magnesium ion binding"/>
    <property type="evidence" value="ECO:0007669"/>
    <property type="project" value="UniProtKB-UniRule"/>
</dbReference>
<dbReference type="SUPFAM" id="SSF54991">
    <property type="entry name" value="Anticodon-binding domain of PheRS"/>
    <property type="match status" value="1"/>
</dbReference>
<keyword evidence="8 15" id="KW-0547">Nucleotide-binding</keyword>
<keyword evidence="5 16" id="KW-0820">tRNA-binding</keyword>
<dbReference type="InterPro" id="IPR005147">
    <property type="entry name" value="tRNA_synthase_B5-dom"/>
</dbReference>
<evidence type="ECO:0000259" key="17">
    <source>
        <dbReference type="PROSITE" id="PS50886"/>
    </source>
</evidence>
<dbReference type="EC" id="6.1.1.20" evidence="15"/>
<keyword evidence="7 15" id="KW-0479">Metal-binding</keyword>
<dbReference type="SUPFAM" id="SSF46955">
    <property type="entry name" value="Putative DNA-binding domain"/>
    <property type="match status" value="1"/>
</dbReference>
<evidence type="ECO:0000256" key="5">
    <source>
        <dbReference type="ARBA" id="ARBA00022555"/>
    </source>
</evidence>
<evidence type="ECO:0000256" key="16">
    <source>
        <dbReference type="PROSITE-ProRule" id="PRU00209"/>
    </source>
</evidence>
<evidence type="ECO:0000256" key="4">
    <source>
        <dbReference type="ARBA" id="ARBA00022490"/>
    </source>
</evidence>
<dbReference type="Gene3D" id="3.30.56.10">
    <property type="match status" value="2"/>
</dbReference>
<comment type="subcellular location">
    <subcellularLocation>
        <location evidence="1 15">Cytoplasm</location>
    </subcellularLocation>
</comment>
<dbReference type="InterPro" id="IPR020825">
    <property type="entry name" value="Phe-tRNA_synthase-like_B3/B4"/>
</dbReference>
<comment type="subunit">
    <text evidence="3 15">Tetramer of two alpha and two beta subunits.</text>
</comment>
<comment type="similarity">
    <text evidence="2 15">Belongs to the phenylalanyl-tRNA synthetase beta subunit family. Type 1 subfamily.</text>
</comment>
<dbReference type="HAMAP" id="MF_00283">
    <property type="entry name" value="Phe_tRNA_synth_beta1"/>
    <property type="match status" value="1"/>
</dbReference>
<dbReference type="PROSITE" id="PS51447">
    <property type="entry name" value="FDX_ACB"/>
    <property type="match status" value="1"/>
</dbReference>
<dbReference type="InterPro" id="IPR045864">
    <property type="entry name" value="aa-tRNA-synth_II/BPL/LPL"/>
</dbReference>
<dbReference type="GO" id="GO:0009328">
    <property type="term" value="C:phenylalanine-tRNA ligase complex"/>
    <property type="evidence" value="ECO:0007669"/>
    <property type="project" value="TreeGrafter"/>
</dbReference>
<evidence type="ECO:0000256" key="1">
    <source>
        <dbReference type="ARBA" id="ARBA00004496"/>
    </source>
</evidence>
<feature type="binding site" evidence="15">
    <location>
        <position position="455"/>
    </location>
    <ligand>
        <name>Mg(2+)</name>
        <dbReference type="ChEBI" id="CHEBI:18420"/>
        <note>shared with alpha subunit</note>
    </ligand>
</feature>
<dbReference type="SMART" id="SM00873">
    <property type="entry name" value="B3_4"/>
    <property type="match status" value="1"/>
</dbReference>
<dbReference type="GO" id="GO:0004826">
    <property type="term" value="F:phenylalanine-tRNA ligase activity"/>
    <property type="evidence" value="ECO:0007669"/>
    <property type="project" value="UniProtKB-UniRule"/>
</dbReference>
<feature type="domain" description="B5" evidence="19">
    <location>
        <begin position="402"/>
        <end position="477"/>
    </location>
</feature>
<dbReference type="PROSITE" id="PS51483">
    <property type="entry name" value="B5"/>
    <property type="match status" value="1"/>
</dbReference>
<evidence type="ECO:0000256" key="10">
    <source>
        <dbReference type="ARBA" id="ARBA00022842"/>
    </source>
</evidence>
<dbReference type="InterPro" id="IPR002547">
    <property type="entry name" value="tRNA-bd_dom"/>
</dbReference>
<feature type="domain" description="FDX-ACB" evidence="18">
    <location>
        <begin position="706"/>
        <end position="797"/>
    </location>
</feature>
<dbReference type="Gene3D" id="3.30.930.10">
    <property type="entry name" value="Bira Bifunctional Protein, Domain 2"/>
    <property type="match status" value="1"/>
</dbReference>
<evidence type="ECO:0000256" key="9">
    <source>
        <dbReference type="ARBA" id="ARBA00022840"/>
    </source>
</evidence>
<keyword evidence="11 16" id="KW-0694">RNA-binding</keyword>
<sequence length="797" mass="85747">MLLSLNWLREFVPYDGPVDTLADCLTMLGLEVEGVSTPFPAAADVVIGHVLTRDKHPDADKLSVCTVDVGSDAPLQIVCGAPNVAPGQFVPVARVGTSLPGGLNIRKSKIRGVESFGMICSESELGLADKSEGILVVEGSPRPGQPLAQAMGLDDTVLEIGITPNRADCLSILGLARETAMAFGLPLTLPKVRLEEHGPDVAASVAIDIADPALCPVYRARAITGAAVKPSPAWMRHRLTAMGMRPVSNLVDVTNYVMLELGQPLHAFDRTLLTGGRIVVKPAQDGMRFTTLDNQERSLTARDLLICDDAKPIALAGVMGGQNTEISDASTEVLLECAVFNPATIRKTGRRLGISSESSYRFERGVDQPGSLYALNRAAALMAEVSGGRVQTGIAESEPRPWTARPVPFRPERATALLGVEMSAEFCRKTFQGLGCDVTPAQPAWTVTPPPCRLDLEREVDLVEEVARVHGMDRIPATMPRMVKQLAVADTLGSEVPFLDRLKAWAVGSGLRETVNYSFVGQQDLDLLGLPGEGRVPVANPLSEDQNVMRTALAPGLLKAVRHNLTQGNASLRLFELAKIFAADPASETTVRESHRLGLALIGARFGAFPWPEEKTDYSDIKGLVESLLASLGLCGADFAVRADHPWLSPCVEVSLGGRALGVLGRVLPDIADSFEAKTDLFLAELDAEALMALFRGRNIRYRGLPKFPPSRRDVTLVMPESLSVAQVLAVARAYKSAILEDVAVHDVYAPEDSREKNVTFRVTYRHAERTLTDKDVDKAHQGLCAALTGGLDVRLQ</sequence>
<dbReference type="FunFam" id="2.40.50.140:FF:000045">
    <property type="entry name" value="Phenylalanine--tRNA ligase beta subunit"/>
    <property type="match status" value="1"/>
</dbReference>
<feature type="binding site" evidence="15">
    <location>
        <position position="465"/>
    </location>
    <ligand>
        <name>Mg(2+)</name>
        <dbReference type="ChEBI" id="CHEBI:18420"/>
        <note>shared with alpha subunit</note>
    </ligand>
</feature>
<dbReference type="Gene3D" id="3.30.70.380">
    <property type="entry name" value="Ferrodoxin-fold anticodon-binding domain"/>
    <property type="match status" value="1"/>
</dbReference>
<dbReference type="Pfam" id="PF03147">
    <property type="entry name" value="FDX-ACB"/>
    <property type="match status" value="1"/>
</dbReference>
<evidence type="ECO:0000256" key="7">
    <source>
        <dbReference type="ARBA" id="ARBA00022723"/>
    </source>
</evidence>
<dbReference type="InterPro" id="IPR033714">
    <property type="entry name" value="tRNA_bind_bactPheRS"/>
</dbReference>
<keyword evidence="9 15" id="KW-0067">ATP-binding</keyword>
<dbReference type="InterPro" id="IPR009061">
    <property type="entry name" value="DNA-bd_dom_put_sf"/>
</dbReference>
<dbReference type="Pfam" id="PF01588">
    <property type="entry name" value="tRNA_bind"/>
    <property type="match status" value="1"/>
</dbReference>
<keyword evidence="12 15" id="KW-0648">Protein biosynthesis</keyword>
<evidence type="ECO:0000259" key="18">
    <source>
        <dbReference type="PROSITE" id="PS51447"/>
    </source>
</evidence>
<accession>A0A7C4AGF4</accession>
<dbReference type="NCBIfam" id="NF045760">
    <property type="entry name" value="YtpR"/>
    <property type="match status" value="1"/>
</dbReference>
<dbReference type="NCBIfam" id="TIGR00472">
    <property type="entry name" value="pheT_bact"/>
    <property type="match status" value="1"/>
</dbReference>
<evidence type="ECO:0000256" key="11">
    <source>
        <dbReference type="ARBA" id="ARBA00022884"/>
    </source>
</evidence>
<dbReference type="PANTHER" id="PTHR10947:SF0">
    <property type="entry name" value="PHENYLALANINE--TRNA LIGASE BETA SUBUNIT"/>
    <property type="match status" value="1"/>
</dbReference>
<comment type="cofactor">
    <cofactor evidence="15">
        <name>Mg(2+)</name>
        <dbReference type="ChEBI" id="CHEBI:18420"/>
    </cofactor>
    <text evidence="15">Binds 2 magnesium ions per tetramer.</text>
</comment>
<evidence type="ECO:0000256" key="13">
    <source>
        <dbReference type="ARBA" id="ARBA00023146"/>
    </source>
</evidence>
<evidence type="ECO:0000256" key="14">
    <source>
        <dbReference type="ARBA" id="ARBA00049255"/>
    </source>
</evidence>
<dbReference type="Gene3D" id="2.40.50.140">
    <property type="entry name" value="Nucleic acid-binding proteins"/>
    <property type="match status" value="1"/>
</dbReference>
<dbReference type="InterPro" id="IPR036690">
    <property type="entry name" value="Fdx_antiC-bd_sf"/>
</dbReference>
<evidence type="ECO:0000256" key="6">
    <source>
        <dbReference type="ARBA" id="ARBA00022598"/>
    </source>
</evidence>
<feature type="binding site" evidence="15">
    <location>
        <position position="461"/>
    </location>
    <ligand>
        <name>Mg(2+)</name>
        <dbReference type="ChEBI" id="CHEBI:18420"/>
        <note>shared with alpha subunit</note>
    </ligand>
</feature>
<feature type="domain" description="TRNA-binding" evidence="17">
    <location>
        <begin position="39"/>
        <end position="148"/>
    </location>
</feature>
<dbReference type="GO" id="GO:0005524">
    <property type="term" value="F:ATP binding"/>
    <property type="evidence" value="ECO:0007669"/>
    <property type="project" value="UniProtKB-UniRule"/>
</dbReference>
<dbReference type="InterPro" id="IPR004532">
    <property type="entry name" value="Phe-tRNA-ligase_IIc_bsu_bact"/>
</dbReference>
<dbReference type="GO" id="GO:0000049">
    <property type="term" value="F:tRNA binding"/>
    <property type="evidence" value="ECO:0007669"/>
    <property type="project" value="UniProtKB-UniRule"/>
</dbReference>
<dbReference type="Gene3D" id="3.50.40.10">
    <property type="entry name" value="Phenylalanyl-trna Synthetase, Chain B, domain 3"/>
    <property type="match status" value="1"/>
</dbReference>
<evidence type="ECO:0000256" key="15">
    <source>
        <dbReference type="HAMAP-Rule" id="MF_00283"/>
    </source>
</evidence>
<dbReference type="InterPro" id="IPR045060">
    <property type="entry name" value="Phe-tRNA-ligase_IIc_bsu"/>
</dbReference>
<dbReference type="PROSITE" id="PS50886">
    <property type="entry name" value="TRBD"/>
    <property type="match status" value="1"/>
</dbReference>
<evidence type="ECO:0000259" key="19">
    <source>
        <dbReference type="PROSITE" id="PS51483"/>
    </source>
</evidence>
<comment type="caution">
    <text evidence="20">The sequence shown here is derived from an EMBL/GenBank/DDBJ whole genome shotgun (WGS) entry which is preliminary data.</text>
</comment>